<dbReference type="AlphaFoldDB" id="A0A1I4ZSK5"/>
<evidence type="ECO:0000313" key="2">
    <source>
        <dbReference type="EMBL" id="SFN53127.1"/>
    </source>
</evidence>
<protein>
    <submittedName>
        <fullName evidence="2">CarboxypepD_reg-like domain-containing protein</fullName>
    </submittedName>
</protein>
<reference evidence="2 3" key="1">
    <citation type="submission" date="2016-10" db="EMBL/GenBank/DDBJ databases">
        <authorList>
            <person name="de Groot N.N."/>
        </authorList>
    </citation>
    <scope>NUCLEOTIDE SEQUENCE [LARGE SCALE GENOMIC DNA]</scope>
    <source>
        <strain evidence="2 3">DSM 17794</strain>
    </source>
</reference>
<evidence type="ECO:0000256" key="1">
    <source>
        <dbReference type="SAM" id="SignalP"/>
    </source>
</evidence>
<dbReference type="InterPro" id="IPR043741">
    <property type="entry name" value="DUF5686"/>
</dbReference>
<feature type="signal peptide" evidence="1">
    <location>
        <begin position="1"/>
        <end position="20"/>
    </location>
</feature>
<dbReference type="EMBL" id="FOVL01000007">
    <property type="protein sequence ID" value="SFN53127.1"/>
    <property type="molecule type" value="Genomic_DNA"/>
</dbReference>
<dbReference type="InterPro" id="IPR008969">
    <property type="entry name" value="CarboxyPept-like_regulatory"/>
</dbReference>
<dbReference type="Proteomes" id="UP000199153">
    <property type="component" value="Unassembled WGS sequence"/>
</dbReference>
<sequence>MRHRYFFVFVCIVSFTSAFAQHKISGRVVNAQTGEPLPYAKIAIKDQPISLTNIDGSFLIDLKESLAEATFSYVGFSPRTIQLSAATEFIFVRLKPFTETLDAVLLNSEENPANRIIRKAIARRDQNDPEKAVNSFSFRSYNKFLIDNENNRISLETDSTMLEVETIIQTGAAYFSEKISEYRFEKGKDLKEVVLGMKNAGFKKPVYELLSLSVNPFSLYKKDYNIFETEYAGPLSKKAFRNYKFKILDTTNTAQPAFVVYFEPKREQAVAGLEGILYLDTTSFAIQKTKAQLLGAIKLETDQEYEYFEGENLWFPKKQLTRIRPGSGGKDISVFGGVISTGRLQSGGDIISTVLSGNDTEPGLFLTSTTTNYEIQFNSEEKIENPSAQVEIASGAFNPGEEFWQNNRKQPFIFADENLEERVMDLVKEKNVERQIEIKNTITTGYYPVNFWDFDLGKFFKYNNYEGLRLGFGGKTNNRFSDKFNINGYAVYGFKDEVFKYGLGTEISLHKPSGTNLKLNYTSDIIEVGRFNYLQGVNEFSIVEPRFVNINFFYTDKTFSGGLIHRFTSRLNSELQISHSQISNILDYAYIHEGQHLSDYNLSQTTFSFLWRPFGRFLKTPTSDILIEKGYPKFTGQITQAFSGFMNGDFSFIKAGLKIEHEIKRLDRSRTEFILEGNFAIGELPLTHAFHAFPNNGNQTEILKRFSVAGHTSFETMYYNEFFSDRQAMLHVKHQFRPIELNRFMKPEVVLISRHAVGTFKHPEDHANISFNTLDHVYSEAGLEVNNILAGFGLGTAYRYGGYNLPGFKQNFAFKFTFQLKI</sequence>
<keyword evidence="1" id="KW-0732">Signal</keyword>
<feature type="chain" id="PRO_5011499122" evidence="1">
    <location>
        <begin position="21"/>
        <end position="822"/>
    </location>
</feature>
<keyword evidence="3" id="KW-1185">Reference proteome</keyword>
<name>A0A1I4ZSK5_9FLAO</name>
<evidence type="ECO:0000313" key="3">
    <source>
        <dbReference type="Proteomes" id="UP000199153"/>
    </source>
</evidence>
<dbReference type="SUPFAM" id="SSF49464">
    <property type="entry name" value="Carboxypeptidase regulatory domain-like"/>
    <property type="match status" value="1"/>
</dbReference>
<proteinExistence type="predicted"/>
<dbReference type="Pfam" id="PF13715">
    <property type="entry name" value="CarbopepD_reg_2"/>
    <property type="match status" value="1"/>
</dbReference>
<dbReference type="OrthoDB" id="604691at2"/>
<dbReference type="Gene3D" id="2.60.40.1120">
    <property type="entry name" value="Carboxypeptidase-like, regulatory domain"/>
    <property type="match status" value="1"/>
</dbReference>
<organism evidence="2 3">
    <name type="scientific">Salegentibacter flavus</name>
    <dbReference type="NCBI Taxonomy" id="287099"/>
    <lineage>
        <taxon>Bacteria</taxon>
        <taxon>Pseudomonadati</taxon>
        <taxon>Bacteroidota</taxon>
        <taxon>Flavobacteriia</taxon>
        <taxon>Flavobacteriales</taxon>
        <taxon>Flavobacteriaceae</taxon>
        <taxon>Salegentibacter</taxon>
    </lineage>
</organism>
<dbReference type="STRING" id="287099.SAMN05660413_01481"/>
<dbReference type="Pfam" id="PF18939">
    <property type="entry name" value="DUF5686"/>
    <property type="match status" value="1"/>
</dbReference>
<gene>
    <name evidence="2" type="ORF">SAMN05660413_01481</name>
</gene>
<accession>A0A1I4ZSK5</accession>
<dbReference type="RefSeq" id="WP_093407796.1">
    <property type="nucleotide sequence ID" value="NZ_FOVL01000007.1"/>
</dbReference>